<accession>A0A9Q1JTV0</accession>
<proteinExistence type="predicted"/>
<dbReference type="Pfam" id="PF12796">
    <property type="entry name" value="Ank_2"/>
    <property type="match status" value="1"/>
</dbReference>
<evidence type="ECO:0000256" key="1">
    <source>
        <dbReference type="PROSITE-ProRule" id="PRU00023"/>
    </source>
</evidence>
<evidence type="ECO:0000313" key="3">
    <source>
        <dbReference type="Proteomes" id="UP001153076"/>
    </source>
</evidence>
<sequence>MVESEPLTSECAATGETERDRGEKLCDAAKAGDSATITSLIDGGYDVTYFGAEGLTPLMHAAKHGHAEVVRKLLEAGAPWNALSPSNFSAGDFAMENGHQEAFDVLLNAESWQCLVEGMVLQVHDQSAAYSISSSYASEVVGADGDKGISTALTPPLVCL</sequence>
<dbReference type="PROSITE" id="PS50297">
    <property type="entry name" value="ANK_REP_REGION"/>
    <property type="match status" value="1"/>
</dbReference>
<dbReference type="GO" id="GO:0008757">
    <property type="term" value="F:S-adenosylmethionine-dependent methyltransferase activity"/>
    <property type="evidence" value="ECO:0007669"/>
    <property type="project" value="TreeGrafter"/>
</dbReference>
<dbReference type="PROSITE" id="PS50088">
    <property type="entry name" value="ANK_REPEAT"/>
    <property type="match status" value="1"/>
</dbReference>
<dbReference type="InterPro" id="IPR002110">
    <property type="entry name" value="Ankyrin_rpt"/>
</dbReference>
<dbReference type="Proteomes" id="UP001153076">
    <property type="component" value="Unassembled WGS sequence"/>
</dbReference>
<dbReference type="InterPro" id="IPR051038">
    <property type="entry name" value="RMT2/GAMT_Mtase"/>
</dbReference>
<dbReference type="PANTHER" id="PTHR32379">
    <property type="entry name" value="GUANIDINOACETATE N-METHYLTRANSFERASE"/>
    <property type="match status" value="1"/>
</dbReference>
<dbReference type="SUPFAM" id="SSF48403">
    <property type="entry name" value="Ankyrin repeat"/>
    <property type="match status" value="1"/>
</dbReference>
<organism evidence="2 3">
    <name type="scientific">Carnegiea gigantea</name>
    <dbReference type="NCBI Taxonomy" id="171969"/>
    <lineage>
        <taxon>Eukaryota</taxon>
        <taxon>Viridiplantae</taxon>
        <taxon>Streptophyta</taxon>
        <taxon>Embryophyta</taxon>
        <taxon>Tracheophyta</taxon>
        <taxon>Spermatophyta</taxon>
        <taxon>Magnoliopsida</taxon>
        <taxon>eudicotyledons</taxon>
        <taxon>Gunneridae</taxon>
        <taxon>Pentapetalae</taxon>
        <taxon>Caryophyllales</taxon>
        <taxon>Cactineae</taxon>
        <taxon>Cactaceae</taxon>
        <taxon>Cactoideae</taxon>
        <taxon>Echinocereeae</taxon>
        <taxon>Carnegiea</taxon>
    </lineage>
</organism>
<comment type="caution">
    <text evidence="2">The sequence shown here is derived from an EMBL/GenBank/DDBJ whole genome shotgun (WGS) entry which is preliminary data.</text>
</comment>
<dbReference type="PANTHER" id="PTHR32379:SF1">
    <property type="entry name" value="GUANIDINOACETATE N-METHYLTRANSFERASE"/>
    <property type="match status" value="1"/>
</dbReference>
<dbReference type="SMART" id="SM00248">
    <property type="entry name" value="ANK"/>
    <property type="match status" value="2"/>
</dbReference>
<gene>
    <name evidence="2" type="ORF">Cgig2_003890</name>
</gene>
<dbReference type="FunFam" id="1.25.40.20:FF:000307">
    <property type="entry name" value="Protein arginine N-methyltransferase 2"/>
    <property type="match status" value="1"/>
</dbReference>
<dbReference type="OrthoDB" id="341259at2759"/>
<name>A0A9Q1JTV0_9CARY</name>
<keyword evidence="1" id="KW-0040">ANK repeat</keyword>
<dbReference type="Gene3D" id="1.25.40.20">
    <property type="entry name" value="Ankyrin repeat-containing domain"/>
    <property type="match status" value="1"/>
</dbReference>
<evidence type="ECO:0000313" key="2">
    <source>
        <dbReference type="EMBL" id="KAJ8430897.1"/>
    </source>
</evidence>
<dbReference type="InterPro" id="IPR036770">
    <property type="entry name" value="Ankyrin_rpt-contain_sf"/>
</dbReference>
<protein>
    <submittedName>
        <fullName evidence="2">Uncharacterized protein</fullName>
    </submittedName>
</protein>
<dbReference type="GO" id="GO:0005737">
    <property type="term" value="C:cytoplasm"/>
    <property type="evidence" value="ECO:0007669"/>
    <property type="project" value="TreeGrafter"/>
</dbReference>
<dbReference type="AlphaFoldDB" id="A0A9Q1JTV0"/>
<dbReference type="EMBL" id="JAKOGI010000743">
    <property type="protein sequence ID" value="KAJ8430897.1"/>
    <property type="molecule type" value="Genomic_DNA"/>
</dbReference>
<keyword evidence="3" id="KW-1185">Reference proteome</keyword>
<dbReference type="GO" id="GO:0005634">
    <property type="term" value="C:nucleus"/>
    <property type="evidence" value="ECO:0007669"/>
    <property type="project" value="TreeGrafter"/>
</dbReference>
<reference evidence="2" key="1">
    <citation type="submission" date="2022-04" db="EMBL/GenBank/DDBJ databases">
        <title>Carnegiea gigantea Genome sequencing and assembly v2.</title>
        <authorList>
            <person name="Copetti D."/>
            <person name="Sanderson M.J."/>
            <person name="Burquez A."/>
            <person name="Wojciechowski M.F."/>
        </authorList>
    </citation>
    <scope>NUCLEOTIDE SEQUENCE</scope>
    <source>
        <strain evidence="2">SGP5-SGP5p</strain>
        <tissue evidence="2">Aerial part</tissue>
    </source>
</reference>
<feature type="repeat" description="ANK" evidence="1">
    <location>
        <begin position="53"/>
        <end position="85"/>
    </location>
</feature>